<dbReference type="EMBL" id="GEDC01025347">
    <property type="protein sequence ID" value="JAS11951.1"/>
    <property type="molecule type" value="Transcribed_RNA"/>
</dbReference>
<protein>
    <submittedName>
        <fullName evidence="1">Uncharacterized protein</fullName>
    </submittedName>
</protein>
<accession>A0A1B6CEV9</accession>
<dbReference type="AlphaFoldDB" id="A0A1B6CEV9"/>
<sequence length="170" mass="19613">PLLNEAYYEGRVDFDAIKQFYDIFNEIVDVLDTDRHNWADAMKVDEPIYEVQPLPVSEHKEDVCSELFLKDPRSLGDGIKNTVFLPVLNSMKRPTSIAVPLKGYKMYSLGERASYNILVDYYTVTSQCVSELAEADKRHITPSAFDRLFYAWMKTNVLSHLQDKTLYVGF</sequence>
<evidence type="ECO:0000313" key="1">
    <source>
        <dbReference type="EMBL" id="JAS11951.1"/>
    </source>
</evidence>
<name>A0A1B6CEV9_9HEMI</name>
<reference evidence="1" key="1">
    <citation type="submission" date="2015-12" db="EMBL/GenBank/DDBJ databases">
        <title>De novo transcriptome assembly of four potential Pierce s Disease insect vectors from Arizona vineyards.</title>
        <authorList>
            <person name="Tassone E.E."/>
        </authorList>
    </citation>
    <scope>NUCLEOTIDE SEQUENCE</scope>
</reference>
<gene>
    <name evidence="1" type="ORF">g.189</name>
</gene>
<organism evidence="1">
    <name type="scientific">Clastoptera arizonana</name>
    <name type="common">Arizona spittle bug</name>
    <dbReference type="NCBI Taxonomy" id="38151"/>
    <lineage>
        <taxon>Eukaryota</taxon>
        <taxon>Metazoa</taxon>
        <taxon>Ecdysozoa</taxon>
        <taxon>Arthropoda</taxon>
        <taxon>Hexapoda</taxon>
        <taxon>Insecta</taxon>
        <taxon>Pterygota</taxon>
        <taxon>Neoptera</taxon>
        <taxon>Paraneoptera</taxon>
        <taxon>Hemiptera</taxon>
        <taxon>Auchenorrhyncha</taxon>
        <taxon>Cercopoidea</taxon>
        <taxon>Clastopteridae</taxon>
        <taxon>Clastoptera</taxon>
    </lineage>
</organism>
<proteinExistence type="predicted"/>
<feature type="non-terminal residue" evidence="1">
    <location>
        <position position="170"/>
    </location>
</feature>
<feature type="non-terminal residue" evidence="1">
    <location>
        <position position="1"/>
    </location>
</feature>